<proteinExistence type="predicted"/>
<sequence length="77" mass="8276">HLSLPCLILNNRATLRVTPSKEEDDINRVADLNPTSCTSINSHKSLWSTIAITTTTLRKMLPGVVYGLSSAVVAVGI</sequence>
<dbReference type="Proteomes" id="UP001432027">
    <property type="component" value="Unassembled WGS sequence"/>
</dbReference>
<organism evidence="1 2">
    <name type="scientific">Pristionchus entomophagus</name>
    <dbReference type="NCBI Taxonomy" id="358040"/>
    <lineage>
        <taxon>Eukaryota</taxon>
        <taxon>Metazoa</taxon>
        <taxon>Ecdysozoa</taxon>
        <taxon>Nematoda</taxon>
        <taxon>Chromadorea</taxon>
        <taxon>Rhabditida</taxon>
        <taxon>Rhabditina</taxon>
        <taxon>Diplogasteromorpha</taxon>
        <taxon>Diplogasteroidea</taxon>
        <taxon>Neodiplogasteridae</taxon>
        <taxon>Pristionchus</taxon>
    </lineage>
</organism>
<feature type="non-terminal residue" evidence="1">
    <location>
        <position position="1"/>
    </location>
</feature>
<comment type="caution">
    <text evidence="1">The sequence shown here is derived from an EMBL/GenBank/DDBJ whole genome shotgun (WGS) entry which is preliminary data.</text>
</comment>
<accession>A0AAV5TQ63</accession>
<evidence type="ECO:0000313" key="2">
    <source>
        <dbReference type="Proteomes" id="UP001432027"/>
    </source>
</evidence>
<dbReference type="AlphaFoldDB" id="A0AAV5TQ63"/>
<reference evidence="1" key="1">
    <citation type="submission" date="2023-10" db="EMBL/GenBank/DDBJ databases">
        <title>Genome assembly of Pristionchus species.</title>
        <authorList>
            <person name="Yoshida K."/>
            <person name="Sommer R.J."/>
        </authorList>
    </citation>
    <scope>NUCLEOTIDE SEQUENCE</scope>
    <source>
        <strain evidence="1">RS0144</strain>
    </source>
</reference>
<protein>
    <submittedName>
        <fullName evidence="1">Uncharacterized protein</fullName>
    </submittedName>
</protein>
<name>A0AAV5TQ63_9BILA</name>
<dbReference type="EMBL" id="BTSX01000004">
    <property type="protein sequence ID" value="GMS96129.1"/>
    <property type="molecule type" value="Genomic_DNA"/>
</dbReference>
<keyword evidence="2" id="KW-1185">Reference proteome</keyword>
<gene>
    <name evidence="1" type="ORF">PENTCL1PPCAC_18304</name>
</gene>
<feature type="non-terminal residue" evidence="1">
    <location>
        <position position="77"/>
    </location>
</feature>
<evidence type="ECO:0000313" key="1">
    <source>
        <dbReference type="EMBL" id="GMS96129.1"/>
    </source>
</evidence>